<accession>A0A0W0R2I1</accession>
<dbReference type="FunFam" id="2.10.70.100:FF:000001">
    <property type="entry name" value="Sensory transduction histidine kinase"/>
    <property type="match status" value="1"/>
</dbReference>
<dbReference type="STRING" id="45056.Lade_1454"/>
<evidence type="ECO:0000313" key="14">
    <source>
        <dbReference type="Proteomes" id="UP000054859"/>
    </source>
</evidence>
<dbReference type="OrthoDB" id="9764808at2"/>
<dbReference type="InterPro" id="IPR037522">
    <property type="entry name" value="HD_GYP_dom"/>
</dbReference>
<dbReference type="GO" id="GO:0016740">
    <property type="term" value="F:transferase activity"/>
    <property type="evidence" value="ECO:0007669"/>
    <property type="project" value="UniProtKB-KW"/>
</dbReference>
<dbReference type="SMART" id="SM00471">
    <property type="entry name" value="HDc"/>
    <property type="match status" value="1"/>
</dbReference>
<dbReference type="SUPFAM" id="SSF109604">
    <property type="entry name" value="HD-domain/PDEase-like"/>
    <property type="match status" value="1"/>
</dbReference>
<dbReference type="PROSITE" id="PS51832">
    <property type="entry name" value="HD_GYP"/>
    <property type="match status" value="1"/>
</dbReference>
<dbReference type="Proteomes" id="UP000054859">
    <property type="component" value="Unassembled WGS sequence"/>
</dbReference>
<dbReference type="Pfam" id="PF13426">
    <property type="entry name" value="PAS_9"/>
    <property type="match status" value="1"/>
</dbReference>
<comment type="caution">
    <text evidence="13">The sequence shown here is derived from an EMBL/GenBank/DDBJ whole genome shotgun (WGS) entry which is preliminary data.</text>
</comment>
<evidence type="ECO:0000259" key="10">
    <source>
        <dbReference type="PROSITE" id="PS50112"/>
    </source>
</evidence>
<evidence type="ECO:0000256" key="1">
    <source>
        <dbReference type="ARBA" id="ARBA00004429"/>
    </source>
</evidence>
<dbReference type="Gene3D" id="3.30.450.20">
    <property type="entry name" value="PAS domain"/>
    <property type="match status" value="2"/>
</dbReference>
<dbReference type="Pfam" id="PF08447">
    <property type="entry name" value="PAS_3"/>
    <property type="match status" value="1"/>
</dbReference>
<evidence type="ECO:0000313" key="13">
    <source>
        <dbReference type="EMBL" id="KTC65271.1"/>
    </source>
</evidence>
<evidence type="ECO:0000256" key="7">
    <source>
        <dbReference type="ARBA" id="ARBA00022741"/>
    </source>
</evidence>
<keyword evidence="14" id="KW-1185">Reference proteome</keyword>
<dbReference type="GO" id="GO:0000166">
    <property type="term" value="F:nucleotide binding"/>
    <property type="evidence" value="ECO:0007669"/>
    <property type="project" value="UniProtKB-KW"/>
</dbReference>
<keyword evidence="13" id="KW-0378">Hydrolase</keyword>
<feature type="domain" description="PAS" evidence="10">
    <location>
        <begin position="21"/>
        <end position="57"/>
    </location>
</feature>
<dbReference type="CDD" id="cd00130">
    <property type="entry name" value="PAS"/>
    <property type="match status" value="2"/>
</dbReference>
<dbReference type="GO" id="GO:0005886">
    <property type="term" value="C:plasma membrane"/>
    <property type="evidence" value="ECO:0007669"/>
    <property type="project" value="UniProtKB-SubCell"/>
</dbReference>
<dbReference type="SMART" id="SM00086">
    <property type="entry name" value="PAC"/>
    <property type="match status" value="2"/>
</dbReference>
<keyword evidence="5" id="KW-0812">Transmembrane</keyword>
<dbReference type="InterPro" id="IPR003607">
    <property type="entry name" value="HD/PDEase_dom"/>
</dbReference>
<dbReference type="GO" id="GO:0008081">
    <property type="term" value="F:phosphoric diester hydrolase activity"/>
    <property type="evidence" value="ECO:0007669"/>
    <property type="project" value="UniProtKB-ARBA"/>
</dbReference>
<dbReference type="InterPro" id="IPR000014">
    <property type="entry name" value="PAS"/>
</dbReference>
<dbReference type="NCBIfam" id="TIGR00229">
    <property type="entry name" value="sensory_box"/>
    <property type="match status" value="2"/>
</dbReference>
<evidence type="ECO:0000256" key="3">
    <source>
        <dbReference type="ARBA" id="ARBA00022519"/>
    </source>
</evidence>
<dbReference type="Pfam" id="PF13487">
    <property type="entry name" value="HD_5"/>
    <property type="match status" value="1"/>
</dbReference>
<evidence type="ECO:0000256" key="6">
    <source>
        <dbReference type="ARBA" id="ARBA00022737"/>
    </source>
</evidence>
<keyword evidence="2" id="KW-1003">Cell membrane</keyword>
<name>A0A0W0R2I1_9GAMM</name>
<dbReference type="PANTHER" id="PTHR43155">
    <property type="entry name" value="CYCLIC DI-GMP PHOSPHODIESTERASE PA4108-RELATED"/>
    <property type="match status" value="1"/>
</dbReference>
<evidence type="ECO:0000256" key="2">
    <source>
        <dbReference type="ARBA" id="ARBA00022475"/>
    </source>
</evidence>
<keyword evidence="9" id="KW-0472">Membrane</keyword>
<keyword evidence="8" id="KW-1133">Transmembrane helix</keyword>
<evidence type="ECO:0000256" key="4">
    <source>
        <dbReference type="ARBA" id="ARBA00022679"/>
    </source>
</evidence>
<dbReference type="EMBL" id="LNKA01000005">
    <property type="protein sequence ID" value="KTC65271.1"/>
    <property type="molecule type" value="Genomic_DNA"/>
</dbReference>
<evidence type="ECO:0000259" key="11">
    <source>
        <dbReference type="PROSITE" id="PS50113"/>
    </source>
</evidence>
<gene>
    <name evidence="13" type="ORF">Lade_1454</name>
</gene>
<dbReference type="SUPFAM" id="SSF55785">
    <property type="entry name" value="PYP-like sensor domain (PAS domain)"/>
    <property type="match status" value="2"/>
</dbReference>
<dbReference type="AlphaFoldDB" id="A0A0W0R2I1"/>
<evidence type="ECO:0000259" key="12">
    <source>
        <dbReference type="PROSITE" id="PS51832"/>
    </source>
</evidence>
<feature type="domain" description="HD-GYP" evidence="12">
    <location>
        <begin position="270"/>
        <end position="460"/>
    </location>
</feature>
<evidence type="ECO:0000256" key="5">
    <source>
        <dbReference type="ARBA" id="ARBA00022692"/>
    </source>
</evidence>
<dbReference type="InterPro" id="IPR035965">
    <property type="entry name" value="PAS-like_dom_sf"/>
</dbReference>
<feature type="domain" description="PAC" evidence="11">
    <location>
        <begin position="209"/>
        <end position="261"/>
    </location>
</feature>
<evidence type="ECO:0000256" key="9">
    <source>
        <dbReference type="ARBA" id="ARBA00023136"/>
    </source>
</evidence>
<keyword evidence="7" id="KW-0547">Nucleotide-binding</keyword>
<dbReference type="PROSITE" id="PS50113">
    <property type="entry name" value="PAC"/>
    <property type="match status" value="1"/>
</dbReference>
<organism evidence="13 14">
    <name type="scientific">Legionella adelaidensis</name>
    <dbReference type="NCBI Taxonomy" id="45056"/>
    <lineage>
        <taxon>Bacteria</taxon>
        <taxon>Pseudomonadati</taxon>
        <taxon>Pseudomonadota</taxon>
        <taxon>Gammaproteobacteria</taxon>
        <taxon>Legionellales</taxon>
        <taxon>Legionellaceae</taxon>
        <taxon>Legionella</taxon>
    </lineage>
</organism>
<dbReference type="CDD" id="cd00077">
    <property type="entry name" value="HDc"/>
    <property type="match status" value="1"/>
</dbReference>
<dbReference type="Gene3D" id="1.10.3210.10">
    <property type="entry name" value="Hypothetical protein af1432"/>
    <property type="match status" value="1"/>
</dbReference>
<reference evidence="13 14" key="1">
    <citation type="submission" date="2015-11" db="EMBL/GenBank/DDBJ databases">
        <title>Identification of large and diverse effector repertoires of 38 Legionella species.</title>
        <authorList>
            <person name="Burstein D."/>
            <person name="Amaro F."/>
            <person name="Zusman T."/>
            <person name="Lifshitz Z."/>
            <person name="Cohen O."/>
            <person name="Gilbert J.A."/>
            <person name="Pupko T."/>
            <person name="Shuman H.A."/>
            <person name="Segal G."/>
        </authorList>
    </citation>
    <scope>NUCLEOTIDE SEQUENCE [LARGE SCALE GENOMIC DNA]</scope>
    <source>
        <strain evidence="13 14">1762-AUS-E</strain>
    </source>
</reference>
<keyword evidence="4" id="KW-0808">Transferase</keyword>
<dbReference type="SMART" id="SM00091">
    <property type="entry name" value="PAS"/>
    <property type="match status" value="2"/>
</dbReference>
<keyword evidence="3" id="KW-0997">Cell inner membrane</keyword>
<dbReference type="InterPro" id="IPR000700">
    <property type="entry name" value="PAS-assoc_C"/>
</dbReference>
<sequence length="460" mass="52332">MKARKAVHIKLLYNDPGDFPLIEHILDGVFLCDLQGNLTHANSTFCKIFSYSKNEILTLNISSLYSGHHKSNFTQDFKELTFYQDTYCERIFLNKNGNPIPAKIKLQLVNSNCIRGIVRDLSELRHTQEELKFKDEFIHEIAEIIEDVFFIINAGTGKILYISNAFQRIWGKSLESIYKKPHTWIDSVHPDDKEKTTERVVTQIKTGFFDADFRIIRPNGEVRWIHARAYPVYNNKGEIIRSVGVAEDITRRIETTRQIEQERINHINSINQVLDELVSAMGSALEHRDPYTAGHQRNVATIACAIAKEIKLSEKQIKGLQIAAELHDIGKIGVPVSILSKPGLLSPAEFQLVKTHAQIGYDIIKGVNFPWPVATIILQHHERLNGSGYPNALKDDEILIEAKILAVADVVEAMSSHRPYRPAIGIEASLTELERNKGTLYDSKIVDACLYLFRKKKFTF</sequence>
<evidence type="ECO:0000256" key="8">
    <source>
        <dbReference type="ARBA" id="ARBA00022989"/>
    </source>
</evidence>
<feature type="domain" description="PAS" evidence="10">
    <location>
        <begin position="134"/>
        <end position="207"/>
    </location>
</feature>
<comment type="subcellular location">
    <subcellularLocation>
        <location evidence="1">Cell inner membrane</location>
        <topology evidence="1">Multi-pass membrane protein</topology>
    </subcellularLocation>
</comment>
<keyword evidence="6" id="KW-0677">Repeat</keyword>
<dbReference type="PANTHER" id="PTHR43155:SF2">
    <property type="entry name" value="CYCLIC DI-GMP PHOSPHODIESTERASE PA4108"/>
    <property type="match status" value="1"/>
</dbReference>
<proteinExistence type="predicted"/>
<dbReference type="InterPro" id="IPR001610">
    <property type="entry name" value="PAC"/>
</dbReference>
<dbReference type="PROSITE" id="PS50112">
    <property type="entry name" value="PAS"/>
    <property type="match status" value="2"/>
</dbReference>
<dbReference type="InterPro" id="IPR013655">
    <property type="entry name" value="PAS_fold_3"/>
</dbReference>
<dbReference type="PATRIC" id="fig|45056.6.peg.1502"/>
<dbReference type="RefSeq" id="WP_058462534.1">
    <property type="nucleotide sequence ID" value="NZ_CAAAHS010000012.1"/>
</dbReference>
<protein>
    <submittedName>
        <fullName evidence="13">Metal dependent phosphohydrolase</fullName>
    </submittedName>
</protein>